<proteinExistence type="predicted"/>
<keyword evidence="3" id="KW-1185">Reference proteome</keyword>
<accession>A0A1I4XSA3</accession>
<dbReference type="AlphaFoldDB" id="A0A1I4XSA3"/>
<name>A0A1I4XSA3_9FLAO</name>
<dbReference type="Proteomes" id="UP000199149">
    <property type="component" value="Unassembled WGS sequence"/>
</dbReference>
<evidence type="ECO:0008006" key="4">
    <source>
        <dbReference type="Google" id="ProtNLM"/>
    </source>
</evidence>
<evidence type="ECO:0000313" key="2">
    <source>
        <dbReference type="EMBL" id="SFN28702.1"/>
    </source>
</evidence>
<dbReference type="OrthoDB" id="1254136at2"/>
<dbReference type="STRING" id="684065.SAMN05421738_109152"/>
<organism evidence="2 3">
    <name type="scientific">Algoriella xinjiangensis</name>
    <dbReference type="NCBI Taxonomy" id="684065"/>
    <lineage>
        <taxon>Bacteria</taxon>
        <taxon>Pseudomonadati</taxon>
        <taxon>Bacteroidota</taxon>
        <taxon>Flavobacteriia</taxon>
        <taxon>Flavobacteriales</taxon>
        <taxon>Weeksellaceae</taxon>
        <taxon>Algoriella</taxon>
    </lineage>
</organism>
<feature type="region of interest" description="Disordered" evidence="1">
    <location>
        <begin position="62"/>
        <end position="85"/>
    </location>
</feature>
<feature type="compositionally biased region" description="Low complexity" evidence="1">
    <location>
        <begin position="71"/>
        <end position="80"/>
    </location>
</feature>
<sequence length="156" mass="18234">MKNIILLTVLFGATVSCSNKEDQKVKELELKVKELELLKQQSELAEKNRKVNSNAQYVANEKKKLDEEKQIQQQAMQEQESSASHIQPYNQYRVIASDRYPAHFYNSPNFNDKRKARFTTNEIVYVQEVVKDFAYVEFTNSENKTSKGWVETAYLQ</sequence>
<protein>
    <recommendedName>
        <fullName evidence="4">SH3 domain-containing protein</fullName>
    </recommendedName>
</protein>
<evidence type="ECO:0000256" key="1">
    <source>
        <dbReference type="SAM" id="MobiDB-lite"/>
    </source>
</evidence>
<dbReference type="PROSITE" id="PS51257">
    <property type="entry name" value="PROKAR_LIPOPROTEIN"/>
    <property type="match status" value="1"/>
</dbReference>
<dbReference type="RefSeq" id="WP_092908567.1">
    <property type="nucleotide sequence ID" value="NZ_FOUZ01000009.1"/>
</dbReference>
<dbReference type="EMBL" id="FOUZ01000009">
    <property type="protein sequence ID" value="SFN28702.1"/>
    <property type="molecule type" value="Genomic_DNA"/>
</dbReference>
<evidence type="ECO:0000313" key="3">
    <source>
        <dbReference type="Proteomes" id="UP000199149"/>
    </source>
</evidence>
<gene>
    <name evidence="2" type="ORF">SAMN05421738_109152</name>
</gene>
<reference evidence="3" key="1">
    <citation type="submission" date="2016-10" db="EMBL/GenBank/DDBJ databases">
        <authorList>
            <person name="Varghese N."/>
            <person name="Submissions S."/>
        </authorList>
    </citation>
    <scope>NUCLEOTIDE SEQUENCE [LARGE SCALE GENOMIC DNA]</scope>
    <source>
        <strain evidence="3">XJ109</strain>
    </source>
</reference>